<dbReference type="EMBL" id="JABFAI010000091">
    <property type="protein sequence ID" value="KAF4956018.1"/>
    <property type="molecule type" value="Genomic_DNA"/>
</dbReference>
<evidence type="ECO:0000313" key="1">
    <source>
        <dbReference type="EMBL" id="KAF4956018.1"/>
    </source>
</evidence>
<accession>A0A8H4TDT1</accession>
<gene>
    <name evidence="1" type="ORF">FGADI_4191</name>
</gene>
<proteinExistence type="predicted"/>
<comment type="caution">
    <text evidence="1">The sequence shown here is derived from an EMBL/GenBank/DDBJ whole genome shotgun (WGS) entry which is preliminary data.</text>
</comment>
<keyword evidence="2" id="KW-1185">Reference proteome</keyword>
<dbReference type="Proteomes" id="UP000604273">
    <property type="component" value="Unassembled WGS sequence"/>
</dbReference>
<sequence>MAPSWLEKFIVRQDATPDPQRSSEMPALELHYTALVGHRRILGVKGDKTPRYEIQRRAVLEVWGDKCYVKSLRQDAEIATIDFHSIPPKTEVEFSQHNRTIAMKGADGKYTASGGLGELHWKPTGMVAYGKASWELRDKTSLVMSVTIDDQQINGMICLWHGGLTPEMQEELTVVGISKIEEYRRMVRNSEVAAVGAVSNAFWLAA</sequence>
<dbReference type="OrthoDB" id="5117488at2759"/>
<protein>
    <submittedName>
        <fullName evidence="1">Uncharacterized protein</fullName>
    </submittedName>
</protein>
<reference evidence="1" key="2">
    <citation type="submission" date="2020-05" db="EMBL/GenBank/DDBJ databases">
        <authorList>
            <person name="Kim H.-S."/>
            <person name="Proctor R.H."/>
            <person name="Brown D.W."/>
        </authorList>
    </citation>
    <scope>NUCLEOTIDE SEQUENCE</scope>
    <source>
        <strain evidence="1">NRRL 45417</strain>
    </source>
</reference>
<evidence type="ECO:0000313" key="2">
    <source>
        <dbReference type="Proteomes" id="UP000604273"/>
    </source>
</evidence>
<name>A0A8H4TDT1_9HYPO</name>
<reference evidence="1" key="1">
    <citation type="journal article" date="2020" name="BMC Genomics">
        <title>Correction to: Identification and distribution of gene clusters required for synthesis of sphingolipid metabolism inhibitors in diverse species of the filamentous fungus Fusarium.</title>
        <authorList>
            <person name="Kim H.S."/>
            <person name="Lohmar J.M."/>
            <person name="Busman M."/>
            <person name="Brown D.W."/>
            <person name="Naumann T.A."/>
            <person name="Divon H.H."/>
            <person name="Lysoe E."/>
            <person name="Uhlig S."/>
            <person name="Proctor R.H."/>
        </authorList>
    </citation>
    <scope>NUCLEOTIDE SEQUENCE</scope>
    <source>
        <strain evidence="1">NRRL 45417</strain>
    </source>
</reference>
<organism evidence="1 2">
    <name type="scientific">Fusarium gaditjirri</name>
    <dbReference type="NCBI Taxonomy" id="282569"/>
    <lineage>
        <taxon>Eukaryota</taxon>
        <taxon>Fungi</taxon>
        <taxon>Dikarya</taxon>
        <taxon>Ascomycota</taxon>
        <taxon>Pezizomycotina</taxon>
        <taxon>Sordariomycetes</taxon>
        <taxon>Hypocreomycetidae</taxon>
        <taxon>Hypocreales</taxon>
        <taxon>Nectriaceae</taxon>
        <taxon>Fusarium</taxon>
        <taxon>Fusarium nisikadoi species complex</taxon>
    </lineage>
</organism>
<dbReference type="AlphaFoldDB" id="A0A8H4TDT1"/>